<reference evidence="3 4" key="1">
    <citation type="submission" date="2017-04" db="EMBL/GenBank/DDBJ databases">
        <title>Comparative genome analysis of Subtercola boreus.</title>
        <authorList>
            <person name="Cho Y.-J."/>
            <person name="Cho A."/>
            <person name="Kim O.-S."/>
            <person name="Lee J.-I."/>
        </authorList>
    </citation>
    <scope>NUCLEOTIDE SEQUENCE [LARGE SCALE GENOMIC DNA]</scope>
    <source>
        <strain evidence="3 4">P27444</strain>
    </source>
</reference>
<gene>
    <name evidence="3" type="ORF">B7R21_05505</name>
</gene>
<organism evidence="3 4">
    <name type="scientific">Subtercola boreus</name>
    <dbReference type="NCBI Taxonomy" id="120213"/>
    <lineage>
        <taxon>Bacteria</taxon>
        <taxon>Bacillati</taxon>
        <taxon>Actinomycetota</taxon>
        <taxon>Actinomycetes</taxon>
        <taxon>Micrococcales</taxon>
        <taxon>Microbacteriaceae</taxon>
        <taxon>Subtercola</taxon>
    </lineage>
</organism>
<evidence type="ECO:0000313" key="4">
    <source>
        <dbReference type="Proteomes" id="UP000256709"/>
    </source>
</evidence>
<proteinExistence type="predicted"/>
<evidence type="ECO:0000256" key="2">
    <source>
        <dbReference type="SAM" id="MobiDB-lite"/>
    </source>
</evidence>
<accession>A0A3E0W030</accession>
<protein>
    <recommendedName>
        <fullName evidence="5">Methylenetetrahydrofolate reductase</fullName>
    </recommendedName>
</protein>
<keyword evidence="1" id="KW-0560">Oxidoreductase</keyword>
<dbReference type="Gene3D" id="3.20.20.220">
    <property type="match status" value="1"/>
</dbReference>
<dbReference type="Proteomes" id="UP000256709">
    <property type="component" value="Unassembled WGS sequence"/>
</dbReference>
<sequence>MEYGPCGGVELDGSCEVSEHRCVFVDAATVRWRGDAPRGGGGAGEGSRGGAGERSPGRAEGDVRSGGGGERSSAGGVAMRELLAERQIVVADFPARALDATSLEECAGVLAGRVDAVLAGDSGAERVQFSPTYRAALIQRLGLAVWSGLNCRDRNRVAIEGELAGLASVGVAGVHCVTGDHTLTGGRPDALPVFDLDSTRVAALARAAGHLVSVGESPATPPVSERASRLVEKERAGAEIAFVNHAGGVLPVARFIAEVRRLEEEGGLRVAGAGAGGSAAGAGLRYIACVPVVIDRGSAELLKTFTTLVLPDGYLDRILGARDVYAEGIAAAIELSRGLLAVEGMVGVNLSGGPERGREVFFAEALASISDGLGLRSLQAGTAG</sequence>
<dbReference type="SUPFAM" id="SSF51730">
    <property type="entry name" value="FAD-linked oxidoreductase"/>
    <property type="match status" value="1"/>
</dbReference>
<dbReference type="EMBL" id="NBXA01000011">
    <property type="protein sequence ID" value="RFA14883.1"/>
    <property type="molecule type" value="Genomic_DNA"/>
</dbReference>
<evidence type="ECO:0000256" key="1">
    <source>
        <dbReference type="ARBA" id="ARBA00023002"/>
    </source>
</evidence>
<feature type="region of interest" description="Disordered" evidence="2">
    <location>
        <begin position="34"/>
        <end position="74"/>
    </location>
</feature>
<comment type="caution">
    <text evidence="3">The sequence shown here is derived from an EMBL/GenBank/DDBJ whole genome shotgun (WGS) entry which is preliminary data.</text>
</comment>
<dbReference type="GO" id="GO:0016491">
    <property type="term" value="F:oxidoreductase activity"/>
    <property type="evidence" value="ECO:0007669"/>
    <property type="project" value="UniProtKB-KW"/>
</dbReference>
<evidence type="ECO:0000313" key="3">
    <source>
        <dbReference type="EMBL" id="RFA14883.1"/>
    </source>
</evidence>
<dbReference type="OrthoDB" id="9803687at2"/>
<dbReference type="InterPro" id="IPR029041">
    <property type="entry name" value="FAD-linked_oxidoreductase-like"/>
</dbReference>
<name>A0A3E0W030_9MICO</name>
<feature type="compositionally biased region" description="Gly residues" evidence="2">
    <location>
        <begin position="37"/>
        <end position="52"/>
    </location>
</feature>
<evidence type="ECO:0008006" key="5">
    <source>
        <dbReference type="Google" id="ProtNLM"/>
    </source>
</evidence>
<dbReference type="AlphaFoldDB" id="A0A3E0W030"/>